<keyword evidence="3" id="KW-1185">Reference proteome</keyword>
<dbReference type="Proteomes" id="UP000265520">
    <property type="component" value="Unassembled WGS sequence"/>
</dbReference>
<proteinExistence type="predicted"/>
<protein>
    <submittedName>
        <fullName evidence="2">Uncharacterized protein</fullName>
    </submittedName>
</protein>
<feature type="region of interest" description="Disordered" evidence="1">
    <location>
        <begin position="1"/>
        <end position="36"/>
    </location>
</feature>
<reference evidence="2 3" key="1">
    <citation type="journal article" date="2018" name="Front. Plant Sci.">
        <title>Red Clover (Trifolium pratense) and Zigzag Clover (T. medium) - A Picture of Genomic Similarities and Differences.</title>
        <authorList>
            <person name="Dluhosova J."/>
            <person name="Istvanek J."/>
            <person name="Nedelnik J."/>
            <person name="Repkova J."/>
        </authorList>
    </citation>
    <scope>NUCLEOTIDE SEQUENCE [LARGE SCALE GENOMIC DNA]</scope>
    <source>
        <strain evidence="3">cv. 10/8</strain>
        <tissue evidence="2">Leaf</tissue>
    </source>
</reference>
<evidence type="ECO:0000256" key="1">
    <source>
        <dbReference type="SAM" id="MobiDB-lite"/>
    </source>
</evidence>
<dbReference type="EMBL" id="LXQA010050354">
    <property type="protein sequence ID" value="MCI02833.1"/>
    <property type="molecule type" value="Genomic_DNA"/>
</dbReference>
<feature type="non-terminal residue" evidence="2">
    <location>
        <position position="1"/>
    </location>
</feature>
<dbReference type="AlphaFoldDB" id="A0A392NSP8"/>
<name>A0A392NSP8_9FABA</name>
<accession>A0A392NSP8</accession>
<sequence length="71" mass="7508">STSPIKMSSKSGFSIGINTADQANSGKQNNTLQPYSDAGTDFDDLIVIQDKEQLGAVTLNSTGDSVTRSFH</sequence>
<organism evidence="2 3">
    <name type="scientific">Trifolium medium</name>
    <dbReference type="NCBI Taxonomy" id="97028"/>
    <lineage>
        <taxon>Eukaryota</taxon>
        <taxon>Viridiplantae</taxon>
        <taxon>Streptophyta</taxon>
        <taxon>Embryophyta</taxon>
        <taxon>Tracheophyta</taxon>
        <taxon>Spermatophyta</taxon>
        <taxon>Magnoliopsida</taxon>
        <taxon>eudicotyledons</taxon>
        <taxon>Gunneridae</taxon>
        <taxon>Pentapetalae</taxon>
        <taxon>rosids</taxon>
        <taxon>fabids</taxon>
        <taxon>Fabales</taxon>
        <taxon>Fabaceae</taxon>
        <taxon>Papilionoideae</taxon>
        <taxon>50 kb inversion clade</taxon>
        <taxon>NPAAA clade</taxon>
        <taxon>Hologalegina</taxon>
        <taxon>IRL clade</taxon>
        <taxon>Trifolieae</taxon>
        <taxon>Trifolium</taxon>
    </lineage>
</organism>
<evidence type="ECO:0000313" key="3">
    <source>
        <dbReference type="Proteomes" id="UP000265520"/>
    </source>
</evidence>
<evidence type="ECO:0000313" key="2">
    <source>
        <dbReference type="EMBL" id="MCI02833.1"/>
    </source>
</evidence>
<feature type="compositionally biased region" description="Polar residues" evidence="1">
    <location>
        <begin position="1"/>
        <end position="34"/>
    </location>
</feature>
<comment type="caution">
    <text evidence="2">The sequence shown here is derived from an EMBL/GenBank/DDBJ whole genome shotgun (WGS) entry which is preliminary data.</text>
</comment>